<proteinExistence type="predicted"/>
<sequence length="390" mass="41534">MRGLPHTSGRGAFWFVVVASVLAVVLAVALGFVVVNRLTGGGTALVEGVVGSEKVELFEDERVVERFAELGYEVRVRPRGSRLMAEDAEGADFVSPGSGPASEHVRERHGISTEYRPFSTPMVLLSYQPMVDALEGAGVAEQSEDGTWSLDLAAYLELTEERTRWRDLPGDAVSSSNRNEVLVRTTDPRTSNSAAMHVAALSYLLNGEEVVAPGAVDEELTGTLSRLFLSQGQPPESSQQPFDQYRDLGAGHTPLLWAYEAQYVNAMVNGPALADDAVVLYPGPTVYAVHTVVPFTEAGDAVGRLLTEDPGLQELAATHGFRTEGGAQFEDLVAEHGLPVRVRVGDVVNTPTYEVLETLLTGIEDSYTSNGVRPPAPDASVRDGGAGGGG</sequence>
<reference evidence="3 4" key="1">
    <citation type="submission" date="2020-04" db="EMBL/GenBank/DDBJ databases">
        <title>MicrobeNet Type strains.</title>
        <authorList>
            <person name="Nicholson A.C."/>
        </authorList>
    </citation>
    <scope>NUCLEOTIDE SEQUENCE [LARGE SCALE GENOMIC DNA]</scope>
    <source>
        <strain evidence="3 4">ATCC 23612</strain>
    </source>
</reference>
<evidence type="ECO:0000313" key="3">
    <source>
        <dbReference type="EMBL" id="NKY97616.1"/>
    </source>
</evidence>
<evidence type="ECO:0000256" key="1">
    <source>
        <dbReference type="SAM" id="MobiDB-lite"/>
    </source>
</evidence>
<feature type="region of interest" description="Disordered" evidence="1">
    <location>
        <begin position="90"/>
        <end position="109"/>
    </location>
</feature>
<evidence type="ECO:0008006" key="5">
    <source>
        <dbReference type="Google" id="ProtNLM"/>
    </source>
</evidence>
<keyword evidence="2" id="KW-1133">Transmembrane helix</keyword>
<gene>
    <name evidence="3" type="ORF">HGB44_08000</name>
</gene>
<name>A0A7X6RPY2_9ACTN</name>
<comment type="caution">
    <text evidence="3">The sequence shown here is derived from an EMBL/GenBank/DDBJ whole genome shotgun (WGS) entry which is preliminary data.</text>
</comment>
<keyword evidence="2" id="KW-0812">Transmembrane</keyword>
<feature type="region of interest" description="Disordered" evidence="1">
    <location>
        <begin position="366"/>
        <end position="390"/>
    </location>
</feature>
<evidence type="ECO:0000313" key="4">
    <source>
        <dbReference type="Proteomes" id="UP000553209"/>
    </source>
</evidence>
<accession>A0A7X6RPY2</accession>
<dbReference type="Proteomes" id="UP000553209">
    <property type="component" value="Unassembled WGS sequence"/>
</dbReference>
<dbReference type="AlphaFoldDB" id="A0A7X6RPY2"/>
<protein>
    <recommendedName>
        <fullName evidence="5">Extracellular solute-binding protein</fullName>
    </recommendedName>
</protein>
<keyword evidence="2" id="KW-0472">Membrane</keyword>
<keyword evidence="4" id="KW-1185">Reference proteome</keyword>
<evidence type="ECO:0000256" key="2">
    <source>
        <dbReference type="SAM" id="Phobius"/>
    </source>
</evidence>
<organism evidence="3 4">
    <name type="scientific">Nocardiopsis alborubida</name>
    <dbReference type="NCBI Taxonomy" id="146802"/>
    <lineage>
        <taxon>Bacteria</taxon>
        <taxon>Bacillati</taxon>
        <taxon>Actinomycetota</taxon>
        <taxon>Actinomycetes</taxon>
        <taxon>Streptosporangiales</taxon>
        <taxon>Nocardiopsidaceae</taxon>
        <taxon>Nocardiopsis</taxon>
    </lineage>
</organism>
<dbReference type="RefSeq" id="WP_061078361.1">
    <property type="nucleotide sequence ID" value="NZ_JAAXPG010000006.1"/>
</dbReference>
<dbReference type="EMBL" id="JAAXPG010000006">
    <property type="protein sequence ID" value="NKY97616.1"/>
    <property type="molecule type" value="Genomic_DNA"/>
</dbReference>
<feature type="transmembrane region" description="Helical" evidence="2">
    <location>
        <begin position="12"/>
        <end position="35"/>
    </location>
</feature>